<dbReference type="InterPro" id="IPR015424">
    <property type="entry name" value="PyrdxlP-dep_Trfase"/>
</dbReference>
<keyword evidence="6 11" id="KW-0028">Amino-acid biosynthesis</keyword>
<dbReference type="NCBIfam" id="TIGR01141">
    <property type="entry name" value="hisC"/>
    <property type="match status" value="1"/>
</dbReference>
<evidence type="ECO:0000256" key="2">
    <source>
        <dbReference type="ARBA" id="ARBA00005011"/>
    </source>
</evidence>
<protein>
    <recommendedName>
        <fullName evidence="11">Histidinol-phosphate aminotransferase</fullName>
        <ecNumber evidence="11">2.6.1.9</ecNumber>
    </recommendedName>
    <alternativeName>
        <fullName evidence="11">Imidazole acetol-phosphate transaminase</fullName>
    </alternativeName>
</protein>
<feature type="modified residue" description="N6-(pyridoxal phosphate)lysine" evidence="11">
    <location>
        <position position="218"/>
    </location>
</feature>
<gene>
    <name evidence="11" type="primary">hisC</name>
    <name evidence="13" type="ORF">G3446_14490</name>
</gene>
<keyword evidence="5 11" id="KW-0032">Aminotransferase</keyword>
<dbReference type="Gene3D" id="3.40.640.10">
    <property type="entry name" value="Type I PLP-dependent aspartate aminotransferase-like (Major domain)"/>
    <property type="match status" value="1"/>
</dbReference>
<evidence type="ECO:0000256" key="1">
    <source>
        <dbReference type="ARBA" id="ARBA00001933"/>
    </source>
</evidence>
<evidence type="ECO:0000256" key="7">
    <source>
        <dbReference type="ARBA" id="ARBA00022679"/>
    </source>
</evidence>
<evidence type="ECO:0000256" key="4">
    <source>
        <dbReference type="ARBA" id="ARBA00011738"/>
    </source>
</evidence>
<keyword evidence="14" id="KW-1185">Reference proteome</keyword>
<dbReference type="GO" id="GO:0030170">
    <property type="term" value="F:pyridoxal phosphate binding"/>
    <property type="evidence" value="ECO:0007669"/>
    <property type="project" value="InterPro"/>
</dbReference>
<dbReference type="GO" id="GO:0000105">
    <property type="term" value="P:L-histidine biosynthetic process"/>
    <property type="evidence" value="ECO:0007669"/>
    <property type="project" value="UniProtKB-UniRule"/>
</dbReference>
<feature type="domain" description="Aminotransferase class I/classII large" evidence="12">
    <location>
        <begin position="27"/>
        <end position="354"/>
    </location>
</feature>
<comment type="similarity">
    <text evidence="3 11">Belongs to the class-II pyridoxal-phosphate-dependent aminotransferase family. Histidinol-phosphate aminotransferase subfamily.</text>
</comment>
<dbReference type="AlphaFoldDB" id="A0A6M0K176"/>
<keyword evidence="9 11" id="KW-0368">Histidine biosynthesis</keyword>
<comment type="pathway">
    <text evidence="2 11">Amino-acid biosynthesis; L-histidine biosynthesis; L-histidine from 5-phospho-alpha-D-ribose 1-diphosphate: step 7/9.</text>
</comment>
<name>A0A6M0K176_9GAMM</name>
<dbReference type="InterPro" id="IPR015421">
    <property type="entry name" value="PyrdxlP-dep_Trfase_major"/>
</dbReference>
<evidence type="ECO:0000256" key="8">
    <source>
        <dbReference type="ARBA" id="ARBA00022898"/>
    </source>
</evidence>
<keyword evidence="8 11" id="KW-0663">Pyridoxal phosphate</keyword>
<evidence type="ECO:0000313" key="14">
    <source>
        <dbReference type="Proteomes" id="UP000483379"/>
    </source>
</evidence>
<comment type="cofactor">
    <cofactor evidence="1 11">
        <name>pyridoxal 5'-phosphate</name>
        <dbReference type="ChEBI" id="CHEBI:597326"/>
    </cofactor>
</comment>
<dbReference type="Proteomes" id="UP000483379">
    <property type="component" value="Unassembled WGS sequence"/>
</dbReference>
<keyword evidence="7 11" id="KW-0808">Transferase</keyword>
<dbReference type="InterPro" id="IPR015422">
    <property type="entry name" value="PyrdxlP-dep_Trfase_small"/>
</dbReference>
<evidence type="ECO:0000259" key="12">
    <source>
        <dbReference type="Pfam" id="PF00155"/>
    </source>
</evidence>
<dbReference type="PANTHER" id="PTHR42885">
    <property type="entry name" value="HISTIDINOL-PHOSPHATE AMINOTRANSFERASE-RELATED"/>
    <property type="match status" value="1"/>
</dbReference>
<proteinExistence type="inferred from homology"/>
<evidence type="ECO:0000256" key="10">
    <source>
        <dbReference type="ARBA" id="ARBA00047481"/>
    </source>
</evidence>
<sequence length="359" mass="39659">MKARIDALVRPEIRALKAYHVPEATGLIKLDAMENPYGWPDALKAEWLETLRAVEPNRYPDPQGEDLQLAIRAAMDIPEDMGLLLGNGSDELIQMIALTVAQSGRKILSVDPGFVMYRMIGLFAGMEYLGVPLEAEDFSLDLDAMLAAIEREQPALVYLAYPNNPTGNRFDADDMVRIIEMAPGLVIVDEAYSPFTDCSFMGLLGDWENLLVMRTVSKMGLAGLRLGYLVGPKPWLDEIDKVRLPYNINVLTQVSAAFALKHKAMLDEQTHSIRVERGHLMEGLGRLPGIHPYPSEANFILTRMPEGRADAIFAGLKERKILVKNLNGAHPMLEDCLRLTVGSPDENAALLDALGPLLA</sequence>
<evidence type="ECO:0000256" key="11">
    <source>
        <dbReference type="HAMAP-Rule" id="MF_01023"/>
    </source>
</evidence>
<evidence type="ECO:0000256" key="9">
    <source>
        <dbReference type="ARBA" id="ARBA00023102"/>
    </source>
</evidence>
<comment type="catalytic activity">
    <reaction evidence="10 11">
        <text>L-histidinol phosphate + 2-oxoglutarate = 3-(imidazol-4-yl)-2-oxopropyl phosphate + L-glutamate</text>
        <dbReference type="Rhea" id="RHEA:23744"/>
        <dbReference type="ChEBI" id="CHEBI:16810"/>
        <dbReference type="ChEBI" id="CHEBI:29985"/>
        <dbReference type="ChEBI" id="CHEBI:57766"/>
        <dbReference type="ChEBI" id="CHEBI:57980"/>
        <dbReference type="EC" id="2.6.1.9"/>
    </reaction>
</comment>
<dbReference type="EC" id="2.6.1.9" evidence="11"/>
<evidence type="ECO:0000256" key="3">
    <source>
        <dbReference type="ARBA" id="ARBA00007970"/>
    </source>
</evidence>
<dbReference type="InterPro" id="IPR004839">
    <property type="entry name" value="Aminotransferase_I/II_large"/>
</dbReference>
<accession>A0A6M0K176</accession>
<reference evidence="13 14" key="1">
    <citation type="submission" date="2020-02" db="EMBL/GenBank/DDBJ databases">
        <title>Genome sequences of Thiorhodococcus mannitoliphagus and Thiorhodococcus minor, purple sulfur photosynthetic bacteria in the gammaproteobacterial family, Chromatiaceae.</title>
        <authorList>
            <person name="Aviles F.A."/>
            <person name="Meyer T.E."/>
            <person name="Kyndt J.A."/>
        </authorList>
    </citation>
    <scope>NUCLEOTIDE SEQUENCE [LARGE SCALE GENOMIC DNA]</scope>
    <source>
        <strain evidence="13 14">DSM 11518</strain>
    </source>
</reference>
<evidence type="ECO:0000313" key="13">
    <source>
        <dbReference type="EMBL" id="NEV63081.1"/>
    </source>
</evidence>
<dbReference type="SUPFAM" id="SSF53383">
    <property type="entry name" value="PLP-dependent transferases"/>
    <property type="match status" value="1"/>
</dbReference>
<comment type="caution">
    <text evidence="13">The sequence shown here is derived from an EMBL/GenBank/DDBJ whole genome shotgun (WGS) entry which is preliminary data.</text>
</comment>
<dbReference type="HAMAP" id="MF_01023">
    <property type="entry name" value="HisC_aminotrans_2"/>
    <property type="match status" value="1"/>
</dbReference>
<organism evidence="13 14">
    <name type="scientific">Thiorhodococcus minor</name>
    <dbReference type="NCBI Taxonomy" id="57489"/>
    <lineage>
        <taxon>Bacteria</taxon>
        <taxon>Pseudomonadati</taxon>
        <taxon>Pseudomonadota</taxon>
        <taxon>Gammaproteobacteria</taxon>
        <taxon>Chromatiales</taxon>
        <taxon>Chromatiaceae</taxon>
        <taxon>Thiorhodococcus</taxon>
    </lineage>
</organism>
<dbReference type="EMBL" id="JAAIJQ010000041">
    <property type="protein sequence ID" value="NEV63081.1"/>
    <property type="molecule type" value="Genomic_DNA"/>
</dbReference>
<dbReference type="PANTHER" id="PTHR42885:SF2">
    <property type="entry name" value="HISTIDINOL-PHOSPHATE AMINOTRANSFERASE"/>
    <property type="match status" value="1"/>
</dbReference>
<evidence type="ECO:0000256" key="6">
    <source>
        <dbReference type="ARBA" id="ARBA00022605"/>
    </source>
</evidence>
<comment type="subunit">
    <text evidence="4 11">Homodimer.</text>
</comment>
<dbReference type="UniPathway" id="UPA00031">
    <property type="reaction ID" value="UER00012"/>
</dbReference>
<evidence type="ECO:0000256" key="5">
    <source>
        <dbReference type="ARBA" id="ARBA00022576"/>
    </source>
</evidence>
<dbReference type="Gene3D" id="3.90.1150.10">
    <property type="entry name" value="Aspartate Aminotransferase, domain 1"/>
    <property type="match status" value="1"/>
</dbReference>
<dbReference type="InterPro" id="IPR005861">
    <property type="entry name" value="HisP_aminotrans"/>
</dbReference>
<dbReference type="RefSeq" id="WP_164453544.1">
    <property type="nucleotide sequence ID" value="NZ_JAAIJQ010000041.1"/>
</dbReference>
<dbReference type="Pfam" id="PF00155">
    <property type="entry name" value="Aminotran_1_2"/>
    <property type="match status" value="1"/>
</dbReference>
<dbReference type="CDD" id="cd00609">
    <property type="entry name" value="AAT_like"/>
    <property type="match status" value="1"/>
</dbReference>
<dbReference type="GO" id="GO:0004400">
    <property type="term" value="F:histidinol-phosphate transaminase activity"/>
    <property type="evidence" value="ECO:0007669"/>
    <property type="project" value="UniProtKB-UniRule"/>
</dbReference>